<accession>A0A2T4Z7J8</accession>
<dbReference type="EMBL" id="PZZP01000001">
    <property type="protein sequence ID" value="PTM57861.1"/>
    <property type="molecule type" value="Genomic_DNA"/>
</dbReference>
<dbReference type="AlphaFoldDB" id="A0A2T4Z7J8"/>
<dbReference type="InterPro" id="IPR016181">
    <property type="entry name" value="Acyl_CoA_acyltransferase"/>
</dbReference>
<dbReference type="CDD" id="cd04301">
    <property type="entry name" value="NAT_SF"/>
    <property type="match status" value="1"/>
</dbReference>
<gene>
    <name evidence="2" type="ORF">C8J48_0426</name>
</gene>
<dbReference type="GO" id="GO:0016747">
    <property type="term" value="F:acyltransferase activity, transferring groups other than amino-acyl groups"/>
    <property type="evidence" value="ECO:0007669"/>
    <property type="project" value="InterPro"/>
</dbReference>
<protein>
    <submittedName>
        <fullName evidence="2">Acetyltransferase (GNAT) family protein</fullName>
    </submittedName>
</protein>
<evidence type="ECO:0000313" key="2">
    <source>
        <dbReference type="EMBL" id="PTM57861.1"/>
    </source>
</evidence>
<organism evidence="2 3">
    <name type="scientific">Desmospora activa DSM 45169</name>
    <dbReference type="NCBI Taxonomy" id="1121389"/>
    <lineage>
        <taxon>Bacteria</taxon>
        <taxon>Bacillati</taxon>
        <taxon>Bacillota</taxon>
        <taxon>Bacilli</taxon>
        <taxon>Bacillales</taxon>
        <taxon>Thermoactinomycetaceae</taxon>
        <taxon>Desmospora</taxon>
    </lineage>
</organism>
<proteinExistence type="predicted"/>
<feature type="domain" description="N-acetyltransferase" evidence="1">
    <location>
        <begin position="42"/>
        <end position="147"/>
    </location>
</feature>
<reference evidence="2 3" key="1">
    <citation type="submission" date="2018-04" db="EMBL/GenBank/DDBJ databases">
        <title>Genomic Encyclopedia of Archaeal and Bacterial Type Strains, Phase II (KMG-II): from individual species to whole genera.</title>
        <authorList>
            <person name="Goeker M."/>
        </authorList>
    </citation>
    <scope>NUCLEOTIDE SEQUENCE [LARGE SCALE GENOMIC DNA]</scope>
    <source>
        <strain evidence="2 3">DSM 45169</strain>
    </source>
</reference>
<keyword evidence="2" id="KW-0808">Transferase</keyword>
<dbReference type="InterPro" id="IPR000182">
    <property type="entry name" value="GNAT_dom"/>
</dbReference>
<keyword evidence="3" id="KW-1185">Reference proteome</keyword>
<name>A0A2T4Z7J8_9BACL</name>
<comment type="caution">
    <text evidence="2">The sequence shown here is derived from an EMBL/GenBank/DDBJ whole genome shotgun (WGS) entry which is preliminary data.</text>
</comment>
<dbReference type="SUPFAM" id="SSF55729">
    <property type="entry name" value="Acyl-CoA N-acyltransferases (Nat)"/>
    <property type="match status" value="1"/>
</dbReference>
<dbReference type="Gene3D" id="3.40.630.30">
    <property type="match status" value="1"/>
</dbReference>
<evidence type="ECO:0000259" key="1">
    <source>
        <dbReference type="Pfam" id="PF00583"/>
    </source>
</evidence>
<dbReference type="Proteomes" id="UP000241639">
    <property type="component" value="Unassembled WGS sequence"/>
</dbReference>
<dbReference type="OrthoDB" id="342444at2"/>
<sequence>MLEKWRSVSFAEDPGLYNRLEEVNDHSFPQYLIQGDQTNTLYWTKEELFTVFASYQFVLFQGEQIAATGNAVPIFWDGTKEGLPDGYDGALRRAFEEDRKPNTLCAISVVVAPSFRGKGVSSIVLQYMRENAIRHGHDRLIVPVRPNKKHLYPLIPMEDYIKWVQPDGSPFDPWIRAHWRLGARILQVASASMVAKASVKQWEEWTGLKFLQSGSYILPGALQPVQARVEEDIILYKDPNVWMRHSI</sequence>
<dbReference type="Pfam" id="PF00583">
    <property type="entry name" value="Acetyltransf_1"/>
    <property type="match status" value="1"/>
</dbReference>
<evidence type="ECO:0000313" key="3">
    <source>
        <dbReference type="Proteomes" id="UP000241639"/>
    </source>
</evidence>